<evidence type="ECO:0000256" key="5">
    <source>
        <dbReference type="ARBA" id="ARBA00022821"/>
    </source>
</evidence>
<dbReference type="InterPro" id="IPR038005">
    <property type="entry name" value="RX-like_CC"/>
</dbReference>
<keyword evidence="9" id="KW-1185">Reference proteome</keyword>
<evidence type="ECO:0000256" key="1">
    <source>
        <dbReference type="ARBA" id="ARBA00008894"/>
    </source>
</evidence>
<dbReference type="Gramene" id="OE9A033890T1">
    <property type="protein sequence ID" value="OE9A033890C1"/>
    <property type="gene ID" value="OE9A033890"/>
</dbReference>
<dbReference type="AlphaFoldDB" id="A0A8S0V6U9"/>
<keyword evidence="4" id="KW-0547">Nucleotide-binding</keyword>
<dbReference type="EMBL" id="CACTIH010009278">
    <property type="protein sequence ID" value="CAA3028968.1"/>
    <property type="molecule type" value="Genomic_DNA"/>
</dbReference>
<dbReference type="PANTHER" id="PTHR19338">
    <property type="entry name" value="TRANSLOCASE OF INNER MITOCHONDRIAL MEMBRANE 13 HOMOLOG"/>
    <property type="match status" value="1"/>
</dbReference>
<accession>A0A8S0V6U9</accession>
<evidence type="ECO:0000313" key="9">
    <source>
        <dbReference type="Proteomes" id="UP000594638"/>
    </source>
</evidence>
<dbReference type="PANTHER" id="PTHR19338:SF73">
    <property type="entry name" value="DISEASE RESISTANCE PROTEIN RGA2-LIKE"/>
    <property type="match status" value="1"/>
</dbReference>
<protein>
    <recommendedName>
        <fullName evidence="7">Disease resistance N-terminal domain-containing protein</fullName>
    </recommendedName>
</protein>
<dbReference type="Proteomes" id="UP000594638">
    <property type="component" value="Unassembled WGS sequence"/>
</dbReference>
<dbReference type="GO" id="GO:0006952">
    <property type="term" value="P:defense response"/>
    <property type="evidence" value="ECO:0007669"/>
    <property type="project" value="UniProtKB-KW"/>
</dbReference>
<keyword evidence="6" id="KW-0067">ATP-binding</keyword>
<dbReference type="InterPro" id="IPR041118">
    <property type="entry name" value="Rx_N"/>
</dbReference>
<dbReference type="Gene3D" id="1.20.5.4130">
    <property type="match status" value="1"/>
</dbReference>
<dbReference type="OrthoDB" id="911558at2759"/>
<proteinExistence type="inferred from homology"/>
<keyword evidence="5" id="KW-0611">Plant defense</keyword>
<comment type="similarity">
    <text evidence="1">Belongs to the disease resistance NB-LRR family.</text>
</comment>
<sequence length="152" mass="17437">MADETAVGFLLENLKQLLLYNANLILNVKSDVESLHKDLQLFKAFLKDMAKRDNNPEVLNTLMKEIRDIVYEAEDYVDMYVSHSAMQKARSGVKKFVHIFDHTTTLRGTAEKIKATRTKVNDIYQNKKFGFEALLVAAPPVKKKEVNCHYSD</sequence>
<evidence type="ECO:0000313" key="8">
    <source>
        <dbReference type="EMBL" id="CAA3028968.1"/>
    </source>
</evidence>
<gene>
    <name evidence="8" type="ORF">OLEA9_A033890</name>
</gene>
<organism evidence="8 9">
    <name type="scientific">Olea europaea subsp. europaea</name>
    <dbReference type="NCBI Taxonomy" id="158383"/>
    <lineage>
        <taxon>Eukaryota</taxon>
        <taxon>Viridiplantae</taxon>
        <taxon>Streptophyta</taxon>
        <taxon>Embryophyta</taxon>
        <taxon>Tracheophyta</taxon>
        <taxon>Spermatophyta</taxon>
        <taxon>Magnoliopsida</taxon>
        <taxon>eudicotyledons</taxon>
        <taxon>Gunneridae</taxon>
        <taxon>Pentapetalae</taxon>
        <taxon>asterids</taxon>
        <taxon>lamiids</taxon>
        <taxon>Lamiales</taxon>
        <taxon>Oleaceae</taxon>
        <taxon>Oleeae</taxon>
        <taxon>Olea</taxon>
    </lineage>
</organism>
<keyword evidence="2" id="KW-0433">Leucine-rich repeat</keyword>
<evidence type="ECO:0000256" key="2">
    <source>
        <dbReference type="ARBA" id="ARBA00022614"/>
    </source>
</evidence>
<evidence type="ECO:0000256" key="4">
    <source>
        <dbReference type="ARBA" id="ARBA00022741"/>
    </source>
</evidence>
<evidence type="ECO:0000259" key="7">
    <source>
        <dbReference type="Pfam" id="PF18052"/>
    </source>
</evidence>
<dbReference type="CDD" id="cd14798">
    <property type="entry name" value="RX-CC_like"/>
    <property type="match status" value="1"/>
</dbReference>
<name>A0A8S0V6U9_OLEEU</name>
<reference evidence="8 9" key="1">
    <citation type="submission" date="2019-12" db="EMBL/GenBank/DDBJ databases">
        <authorList>
            <person name="Alioto T."/>
            <person name="Alioto T."/>
            <person name="Gomez Garrido J."/>
        </authorList>
    </citation>
    <scope>NUCLEOTIDE SEQUENCE [LARGE SCALE GENOMIC DNA]</scope>
</reference>
<dbReference type="Pfam" id="PF18052">
    <property type="entry name" value="Rx_N"/>
    <property type="match status" value="1"/>
</dbReference>
<comment type="caution">
    <text evidence="8">The sequence shown here is derived from an EMBL/GenBank/DDBJ whole genome shotgun (WGS) entry which is preliminary data.</text>
</comment>
<feature type="domain" description="Disease resistance N-terminal" evidence="7">
    <location>
        <begin position="6"/>
        <end position="97"/>
    </location>
</feature>
<evidence type="ECO:0000256" key="6">
    <source>
        <dbReference type="ARBA" id="ARBA00022840"/>
    </source>
</evidence>
<dbReference type="GO" id="GO:0005524">
    <property type="term" value="F:ATP binding"/>
    <property type="evidence" value="ECO:0007669"/>
    <property type="project" value="UniProtKB-KW"/>
</dbReference>
<keyword evidence="3" id="KW-0677">Repeat</keyword>
<evidence type="ECO:0000256" key="3">
    <source>
        <dbReference type="ARBA" id="ARBA00022737"/>
    </source>
</evidence>